<gene>
    <name evidence="2" type="ORF">ALMOND_2B008880</name>
</gene>
<feature type="non-terminal residue" evidence="2">
    <location>
        <position position="234"/>
    </location>
</feature>
<dbReference type="Proteomes" id="UP000327085">
    <property type="component" value="Chromosome 4"/>
</dbReference>
<protein>
    <submittedName>
        <fullName evidence="2">PREDICTED: PRUPE_6G176900</fullName>
    </submittedName>
</protein>
<name>A0A5E4GJE9_PRUDU</name>
<reference evidence="3" key="1">
    <citation type="journal article" date="2020" name="Plant J.">
        <title>Transposons played a major role in the diversification between the closely related almond and peach genomes: results from the almond genome sequence.</title>
        <authorList>
            <person name="Alioto T."/>
            <person name="Alexiou K.G."/>
            <person name="Bardil A."/>
            <person name="Barteri F."/>
            <person name="Castanera R."/>
            <person name="Cruz F."/>
            <person name="Dhingra A."/>
            <person name="Duval H."/>
            <person name="Fernandez I Marti A."/>
            <person name="Frias L."/>
            <person name="Galan B."/>
            <person name="Garcia J.L."/>
            <person name="Howad W."/>
            <person name="Gomez-Garrido J."/>
            <person name="Gut M."/>
            <person name="Julca I."/>
            <person name="Morata J."/>
            <person name="Puigdomenech P."/>
            <person name="Ribeca P."/>
            <person name="Rubio Cabetas M.J."/>
            <person name="Vlasova A."/>
            <person name="Wirthensohn M."/>
            <person name="Garcia-Mas J."/>
            <person name="Gabaldon T."/>
            <person name="Casacuberta J.M."/>
            <person name="Arus P."/>
        </authorList>
    </citation>
    <scope>NUCLEOTIDE SEQUENCE [LARGE SCALE GENOMIC DNA]</scope>
    <source>
        <strain evidence="3">cv. Texas</strain>
    </source>
</reference>
<accession>A0A5E4GJE9</accession>
<dbReference type="AlphaFoldDB" id="A0A5E4GJE9"/>
<sequence>VESISRVAEDTLPTPPLGTSSVVADTALHLPAAQPPAHPFISTSDTTAGTSPQLPAVLPPTLPFISISDTITGTSPQLSAVLPPFLSTSDTTSGTSPQLPAGIYRRKACLGKIGRIPSWRSKPSLMVALKICEAITLGSHVDFFINLVRNLACAVFGVRAIQSMKLSHGSSEVKAAVDTLIIKQQELDKQCREVHALFFAKGISADNAECVTEATARSSPSASFVLFGHSSQLQ</sequence>
<dbReference type="Gramene" id="VVA39914">
    <property type="protein sequence ID" value="VVA39914"/>
    <property type="gene ID" value="Prudul26B008880"/>
</dbReference>
<dbReference type="EMBL" id="CABIKO010000871">
    <property type="protein sequence ID" value="VVA39914.1"/>
    <property type="molecule type" value="Genomic_DNA"/>
</dbReference>
<dbReference type="InParanoid" id="A0A5E4GJE9"/>
<evidence type="ECO:0000313" key="3">
    <source>
        <dbReference type="Proteomes" id="UP000327085"/>
    </source>
</evidence>
<evidence type="ECO:0000256" key="1">
    <source>
        <dbReference type="SAM" id="MobiDB-lite"/>
    </source>
</evidence>
<organism evidence="2 3">
    <name type="scientific">Prunus dulcis</name>
    <name type="common">Almond</name>
    <name type="synonym">Amygdalus dulcis</name>
    <dbReference type="NCBI Taxonomy" id="3755"/>
    <lineage>
        <taxon>Eukaryota</taxon>
        <taxon>Viridiplantae</taxon>
        <taxon>Streptophyta</taxon>
        <taxon>Embryophyta</taxon>
        <taxon>Tracheophyta</taxon>
        <taxon>Spermatophyta</taxon>
        <taxon>Magnoliopsida</taxon>
        <taxon>eudicotyledons</taxon>
        <taxon>Gunneridae</taxon>
        <taxon>Pentapetalae</taxon>
        <taxon>rosids</taxon>
        <taxon>fabids</taxon>
        <taxon>Rosales</taxon>
        <taxon>Rosaceae</taxon>
        <taxon>Amygdaloideae</taxon>
        <taxon>Amygdaleae</taxon>
        <taxon>Prunus</taxon>
    </lineage>
</organism>
<feature type="non-terminal residue" evidence="2">
    <location>
        <position position="1"/>
    </location>
</feature>
<feature type="region of interest" description="Disordered" evidence="1">
    <location>
        <begin position="1"/>
        <end position="20"/>
    </location>
</feature>
<evidence type="ECO:0000313" key="2">
    <source>
        <dbReference type="EMBL" id="VVA39914.1"/>
    </source>
</evidence>
<proteinExistence type="predicted"/>